<evidence type="ECO:0000313" key="3">
    <source>
        <dbReference type="Proteomes" id="UP001408356"/>
    </source>
</evidence>
<proteinExistence type="predicted"/>
<accession>A0ABR2UYN4</accession>
<feature type="region of interest" description="Disordered" evidence="1">
    <location>
        <begin position="198"/>
        <end position="259"/>
    </location>
</feature>
<evidence type="ECO:0008006" key="4">
    <source>
        <dbReference type="Google" id="ProtNLM"/>
    </source>
</evidence>
<protein>
    <recommendedName>
        <fullName evidence="4">Ribosomal RNA-processing protein 14/surfeit locus protein 6 C-terminal domain-containing protein</fullName>
    </recommendedName>
</protein>
<dbReference type="Proteomes" id="UP001408356">
    <property type="component" value="Unassembled WGS sequence"/>
</dbReference>
<evidence type="ECO:0000313" key="2">
    <source>
        <dbReference type="EMBL" id="KAK9419797.1"/>
    </source>
</evidence>
<name>A0ABR2UYN4_9PEZI</name>
<dbReference type="EMBL" id="JARVKF010000288">
    <property type="protein sequence ID" value="KAK9419797.1"/>
    <property type="molecule type" value="Genomic_DNA"/>
</dbReference>
<feature type="compositionally biased region" description="Acidic residues" evidence="1">
    <location>
        <begin position="90"/>
        <end position="102"/>
    </location>
</feature>
<gene>
    <name evidence="2" type="ORF">SUNI508_07046</name>
</gene>
<feature type="compositionally biased region" description="Low complexity" evidence="1">
    <location>
        <begin position="80"/>
        <end position="89"/>
    </location>
</feature>
<reference evidence="2 3" key="1">
    <citation type="journal article" date="2024" name="J. Plant Pathol.">
        <title>Sequence and assembly of the genome of Seiridium unicorne, isolate CBS 538.82, causal agent of cypress canker disease.</title>
        <authorList>
            <person name="Scali E."/>
            <person name="Rocca G.D."/>
            <person name="Danti R."/>
            <person name="Garbelotto M."/>
            <person name="Barberini S."/>
            <person name="Baroncelli R."/>
            <person name="Emiliani G."/>
        </authorList>
    </citation>
    <scope>NUCLEOTIDE SEQUENCE [LARGE SCALE GENOMIC DNA]</scope>
    <source>
        <strain evidence="2 3">BM-138-508</strain>
    </source>
</reference>
<sequence length="259" mass="28248">MAKDRAVKAEGKQKETKLSGDRVKKAQKEPKAKPVVEEDSEDSDSSAVESLNSFSAAEVGLTVFKKGGKKTDAKSDDSSSDSSSDSASEASDDSTSDSEEVEAPAKAKKAPVEVEPNSIFTIDTKPTKLDTKASKAAPANAEEGTTEAGAEGGKMNRRARRRLQLIGKQREALRKSMNLKADENSAELEAELDKWIEQTDGKAASRDKKKMARKQKEAARLRTRKGKLLKGRKLKERKKVVDKQERREKKKAAQGLAES</sequence>
<organism evidence="2 3">
    <name type="scientific">Seiridium unicorne</name>
    <dbReference type="NCBI Taxonomy" id="138068"/>
    <lineage>
        <taxon>Eukaryota</taxon>
        <taxon>Fungi</taxon>
        <taxon>Dikarya</taxon>
        <taxon>Ascomycota</taxon>
        <taxon>Pezizomycotina</taxon>
        <taxon>Sordariomycetes</taxon>
        <taxon>Xylariomycetidae</taxon>
        <taxon>Amphisphaeriales</taxon>
        <taxon>Sporocadaceae</taxon>
        <taxon>Seiridium</taxon>
    </lineage>
</organism>
<feature type="compositionally biased region" description="Basic and acidic residues" evidence="1">
    <location>
        <begin position="1"/>
        <end position="36"/>
    </location>
</feature>
<keyword evidence="3" id="KW-1185">Reference proteome</keyword>
<feature type="compositionally biased region" description="Basic residues" evidence="1">
    <location>
        <begin position="221"/>
        <end position="238"/>
    </location>
</feature>
<feature type="compositionally biased region" description="Low complexity" evidence="1">
    <location>
        <begin position="136"/>
        <end position="149"/>
    </location>
</feature>
<evidence type="ECO:0000256" key="1">
    <source>
        <dbReference type="SAM" id="MobiDB-lite"/>
    </source>
</evidence>
<comment type="caution">
    <text evidence="2">The sequence shown here is derived from an EMBL/GenBank/DDBJ whole genome shotgun (WGS) entry which is preliminary data.</text>
</comment>
<feature type="region of interest" description="Disordered" evidence="1">
    <location>
        <begin position="1"/>
        <end position="158"/>
    </location>
</feature>